<organism evidence="3 4">
    <name type="scientific">Geodia barretti</name>
    <name type="common">Barrett's horny sponge</name>
    <dbReference type="NCBI Taxonomy" id="519541"/>
    <lineage>
        <taxon>Eukaryota</taxon>
        <taxon>Metazoa</taxon>
        <taxon>Porifera</taxon>
        <taxon>Demospongiae</taxon>
        <taxon>Heteroscleromorpha</taxon>
        <taxon>Tetractinellida</taxon>
        <taxon>Astrophorina</taxon>
        <taxon>Geodiidae</taxon>
        <taxon>Geodia</taxon>
    </lineage>
</organism>
<reference evidence="3" key="1">
    <citation type="submission" date="2023-03" db="EMBL/GenBank/DDBJ databases">
        <authorList>
            <person name="Steffen K."/>
            <person name="Cardenas P."/>
        </authorList>
    </citation>
    <scope>NUCLEOTIDE SEQUENCE</scope>
</reference>
<dbReference type="PROSITE" id="PS50174">
    <property type="entry name" value="G_PATCH"/>
    <property type="match status" value="1"/>
</dbReference>
<feature type="domain" description="G-patch" evidence="2">
    <location>
        <begin position="2"/>
        <end position="48"/>
    </location>
</feature>
<name>A0AA35XJ23_GEOBA</name>
<gene>
    <name evidence="3" type="ORF">GBAR_LOCUS29224</name>
</gene>
<comment type="caution">
    <text evidence="3">The sequence shown here is derived from an EMBL/GenBank/DDBJ whole genome shotgun (WGS) entry which is preliminary data.</text>
</comment>
<dbReference type="GO" id="GO:0003676">
    <property type="term" value="F:nucleic acid binding"/>
    <property type="evidence" value="ECO:0007669"/>
    <property type="project" value="InterPro"/>
</dbReference>
<dbReference type="PANTHER" id="PTHR23149">
    <property type="entry name" value="G PATCH DOMAIN CONTAINING PROTEIN"/>
    <property type="match status" value="1"/>
</dbReference>
<accession>A0AA35XJ23</accession>
<dbReference type="Pfam" id="PF01585">
    <property type="entry name" value="G-patch"/>
    <property type="match status" value="1"/>
</dbReference>
<evidence type="ECO:0000313" key="4">
    <source>
        <dbReference type="Proteomes" id="UP001174909"/>
    </source>
</evidence>
<dbReference type="Proteomes" id="UP001174909">
    <property type="component" value="Unassembled WGS sequence"/>
</dbReference>
<evidence type="ECO:0000256" key="1">
    <source>
        <dbReference type="ARBA" id="ARBA00040365"/>
    </source>
</evidence>
<dbReference type="AlphaFoldDB" id="A0AA35XJ23"/>
<dbReference type="InterPro" id="IPR050656">
    <property type="entry name" value="PINX1"/>
</dbReference>
<dbReference type="GO" id="GO:0005730">
    <property type="term" value="C:nucleolus"/>
    <property type="evidence" value="ECO:0007669"/>
    <property type="project" value="TreeGrafter"/>
</dbReference>
<sequence length="204" mass="22409">MAGDFAKKQLQKFGWKEGEGLGKNGGGIVEPVKVKLKRDTIGVGYSPVTEETVFWWASSYNRAADSLSVCNTQDSVSISSAQTVGSHSIGRRCYDGRDSLVHDGFLPSRVTQCGGREERDGDEDEAGDRHVGLCATGKLDDQNMWRISDEELLKACGGRTGHKAARHGLSLAGKLRRLEAQEELHRASLHGCKKKKHRSRTKRT</sequence>
<proteinExistence type="predicted"/>
<evidence type="ECO:0000313" key="3">
    <source>
        <dbReference type="EMBL" id="CAI8053425.1"/>
    </source>
</evidence>
<dbReference type="SMART" id="SM00443">
    <property type="entry name" value="G_patch"/>
    <property type="match status" value="1"/>
</dbReference>
<dbReference type="EMBL" id="CASHTH010004092">
    <property type="protein sequence ID" value="CAI8053425.1"/>
    <property type="molecule type" value="Genomic_DNA"/>
</dbReference>
<dbReference type="PANTHER" id="PTHR23149:SF9">
    <property type="entry name" value="G PATCH DOMAIN-CONTAINING PROTEIN 4"/>
    <property type="match status" value="1"/>
</dbReference>
<dbReference type="InterPro" id="IPR000467">
    <property type="entry name" value="G_patch_dom"/>
</dbReference>
<protein>
    <recommendedName>
        <fullName evidence="1">G patch domain-containing protein 4</fullName>
    </recommendedName>
</protein>
<evidence type="ECO:0000259" key="2">
    <source>
        <dbReference type="PROSITE" id="PS50174"/>
    </source>
</evidence>
<keyword evidence="4" id="KW-1185">Reference proteome</keyword>